<dbReference type="Proteomes" id="UP000077315">
    <property type="component" value="Unassembled WGS sequence"/>
</dbReference>
<dbReference type="RefSeq" id="XP_018286866.1">
    <property type="nucleotide sequence ID" value="XM_018436850.1"/>
</dbReference>
<feature type="compositionally biased region" description="Basic and acidic residues" evidence="1">
    <location>
        <begin position="16"/>
        <end position="30"/>
    </location>
</feature>
<dbReference type="Pfam" id="PF00385">
    <property type="entry name" value="Chromo"/>
    <property type="match status" value="1"/>
</dbReference>
<reference evidence="4" key="1">
    <citation type="submission" date="2015-06" db="EMBL/GenBank/DDBJ databases">
        <title>Expansion of signal transduction pathways in fungi by whole-genome duplication.</title>
        <authorList>
            <consortium name="DOE Joint Genome Institute"/>
            <person name="Corrochano L.M."/>
            <person name="Kuo A."/>
            <person name="Marcet-Houben M."/>
            <person name="Polaino S."/>
            <person name="Salamov A."/>
            <person name="Villalobos J.M."/>
            <person name="Alvarez M.I."/>
            <person name="Avalos J."/>
            <person name="Benito E.P."/>
            <person name="Benoit I."/>
            <person name="Burger G."/>
            <person name="Camino L.P."/>
            <person name="Canovas D."/>
            <person name="Cerda-Olmedo E."/>
            <person name="Cheng J.-F."/>
            <person name="Dominguez A."/>
            <person name="Elias M."/>
            <person name="Eslava A.P."/>
            <person name="Glaser F."/>
            <person name="Grimwood J."/>
            <person name="Gutierrez G."/>
            <person name="Heitman J."/>
            <person name="Henrissat B."/>
            <person name="Iturriaga E.A."/>
            <person name="Lang B.F."/>
            <person name="Lavin J.L."/>
            <person name="Lee S."/>
            <person name="Li W."/>
            <person name="Lindquist E."/>
            <person name="Lopez-Garcia S."/>
            <person name="Luque E.M."/>
            <person name="Marcos A.T."/>
            <person name="Martin J."/>
            <person name="McCluskey K."/>
            <person name="Medina H.R."/>
            <person name="Miralles-Duran A."/>
            <person name="Miyazaki A."/>
            <person name="Munoz-Torres E."/>
            <person name="Oguiza J.A."/>
            <person name="Ohm R."/>
            <person name="Olmedo M."/>
            <person name="Orejas M."/>
            <person name="Ortiz-Castellanos L."/>
            <person name="Pisabarro A.G."/>
            <person name="Rodriguez-Romero J."/>
            <person name="Ruiz-Herrera J."/>
            <person name="Ruiz-Vazquez R."/>
            <person name="Sanz C."/>
            <person name="Schackwitz W."/>
            <person name="Schmutz J."/>
            <person name="Shahriari M."/>
            <person name="Shelest E."/>
            <person name="Silva-Franco F."/>
            <person name="Soanes D."/>
            <person name="Syed K."/>
            <person name="Tagua V.G."/>
            <person name="Talbot N.J."/>
            <person name="Thon M."/>
            <person name="De vries R.P."/>
            <person name="Wiebenga A."/>
            <person name="Yadav J.S."/>
            <person name="Braun E.L."/>
            <person name="Baker S."/>
            <person name="Garre V."/>
            <person name="Horwitz B."/>
            <person name="Torres-Martinez S."/>
            <person name="Idnurm A."/>
            <person name="Herrera-Estrella A."/>
            <person name="Gabaldon T."/>
            <person name="Grigoriev I.V."/>
        </authorList>
    </citation>
    <scope>NUCLEOTIDE SEQUENCE [LARGE SCALE GENOMIC DNA]</scope>
    <source>
        <strain evidence="4">NRRL 1555(-)</strain>
    </source>
</reference>
<dbReference type="InterPro" id="IPR016197">
    <property type="entry name" value="Chromo-like_dom_sf"/>
</dbReference>
<gene>
    <name evidence="3" type="ORF">PHYBLDRAFT_172685</name>
</gene>
<dbReference type="GeneID" id="28997756"/>
<dbReference type="VEuPathDB" id="FungiDB:PHYBLDRAFT_172685"/>
<dbReference type="Gene3D" id="2.40.50.40">
    <property type="match status" value="1"/>
</dbReference>
<dbReference type="Gene3D" id="2.40.70.10">
    <property type="entry name" value="Acid Proteases"/>
    <property type="match status" value="1"/>
</dbReference>
<dbReference type="InterPro" id="IPR023780">
    <property type="entry name" value="Chromo_domain"/>
</dbReference>
<evidence type="ECO:0000313" key="3">
    <source>
        <dbReference type="EMBL" id="OAD68826.1"/>
    </source>
</evidence>
<evidence type="ECO:0000259" key="2">
    <source>
        <dbReference type="PROSITE" id="PS50013"/>
    </source>
</evidence>
<dbReference type="CDD" id="cd00024">
    <property type="entry name" value="CD_CSD"/>
    <property type="match status" value="1"/>
</dbReference>
<feature type="compositionally biased region" description="Basic and acidic residues" evidence="1">
    <location>
        <begin position="572"/>
        <end position="582"/>
    </location>
</feature>
<feature type="compositionally biased region" description="Basic and acidic residues" evidence="1">
    <location>
        <begin position="304"/>
        <end position="338"/>
    </location>
</feature>
<dbReference type="SMART" id="SM00298">
    <property type="entry name" value="CHROMO"/>
    <property type="match status" value="1"/>
</dbReference>
<feature type="region of interest" description="Disordered" evidence="1">
    <location>
        <begin position="572"/>
        <end position="600"/>
    </location>
</feature>
<dbReference type="PROSITE" id="PS50013">
    <property type="entry name" value="CHROMO_2"/>
    <property type="match status" value="1"/>
</dbReference>
<evidence type="ECO:0000313" key="4">
    <source>
        <dbReference type="Proteomes" id="UP000077315"/>
    </source>
</evidence>
<dbReference type="InterPro" id="IPR000953">
    <property type="entry name" value="Chromo/chromo_shadow_dom"/>
</dbReference>
<dbReference type="EMBL" id="KV440993">
    <property type="protein sequence ID" value="OAD68826.1"/>
    <property type="molecule type" value="Genomic_DNA"/>
</dbReference>
<feature type="region of interest" description="Disordered" evidence="1">
    <location>
        <begin position="1"/>
        <end position="43"/>
    </location>
</feature>
<feature type="compositionally biased region" description="Polar residues" evidence="1">
    <location>
        <begin position="1"/>
        <end position="15"/>
    </location>
</feature>
<keyword evidence="4" id="KW-1185">Reference proteome</keyword>
<dbReference type="InterPro" id="IPR021109">
    <property type="entry name" value="Peptidase_aspartic_dom_sf"/>
</dbReference>
<accession>A0A167KTA4</accession>
<feature type="region of interest" description="Disordered" evidence="1">
    <location>
        <begin position="299"/>
        <end position="356"/>
    </location>
</feature>
<dbReference type="OrthoDB" id="2268828at2759"/>
<feature type="domain" description="Chromo" evidence="2">
    <location>
        <begin position="735"/>
        <end position="785"/>
    </location>
</feature>
<dbReference type="AlphaFoldDB" id="A0A167KTA4"/>
<organism evidence="3 4">
    <name type="scientific">Phycomyces blakesleeanus (strain ATCC 8743b / DSM 1359 / FGSC 10004 / NBRC 33097 / NRRL 1555)</name>
    <dbReference type="NCBI Taxonomy" id="763407"/>
    <lineage>
        <taxon>Eukaryota</taxon>
        <taxon>Fungi</taxon>
        <taxon>Fungi incertae sedis</taxon>
        <taxon>Mucoromycota</taxon>
        <taxon>Mucoromycotina</taxon>
        <taxon>Mucoromycetes</taxon>
        <taxon>Mucorales</taxon>
        <taxon>Phycomycetaceae</taxon>
        <taxon>Phycomyces</taxon>
    </lineage>
</organism>
<protein>
    <recommendedName>
        <fullName evidence="2">Chromo domain-containing protein</fullName>
    </recommendedName>
</protein>
<dbReference type="SUPFAM" id="SSF54160">
    <property type="entry name" value="Chromo domain-like"/>
    <property type="match status" value="1"/>
</dbReference>
<evidence type="ECO:0000256" key="1">
    <source>
        <dbReference type="SAM" id="MobiDB-lite"/>
    </source>
</evidence>
<name>A0A167KTA4_PHYB8</name>
<proteinExistence type="predicted"/>
<dbReference type="InParanoid" id="A0A167KTA4"/>
<sequence>MNNYIANASIASSNDESQKSELQKDTREDSQSNNEDFEMEEEERNQEINILAIGIEIDACRKKAAEKLIKVLEKPEAKLDDIRKAQEEVANTKERWVAFCDAQEMMSSPSAVEVFRANIEKKAGKYRDNNKADSFIPPNLPAFQLRGGPVRQTNKALRAHNLDFDQHWECLFWLTCDERQHVSFEKTRAGRGLKWKEVRQQLESEHGNPYHLWIKKHEVHCMLQKPGELVRAYAERFLDSVHAANLDSSDELVWLFTSKLLRPVREKAWQTLTQHYGLVVSKNIHQVIPLIVATSGEETDSLFQEERTTSGTKRYQEDNHEYTRSKRGRGEFRRERRGNNHNNGGSCPLHPKGRHSKDECHILKSITSTENKTFTPPAPRPAPLCRYCHKVPYFNGHKCPEFQLAKAKKPVFANHSTRTVNSEDTLNSRIELDLSQLNLQAQGKHLNIHHLTAPPHNDGSLYVPIIVQSSRVWALVDSRANTSFISPDLVSSLSLPITKCSSKKQHIYLASENSLAEHLGTVENLSLSYMSRKLNHNFVVMSLALGTQMSIGTDLMPRLGMAITNLATTWDDQKSDSLRENTPDDMPEPNKSPAGTSEEQKQFMEAIEQSIRSNKLIPKTSFCTIPESIIHIDTPEGVTSYRRQYPLPVVYEPRIQETVNTWLADVPSLTEDELQKRIKTMADVVFPAIAERAKAVTNAQKGKFDKKYRMIQFPPNSQDKLVSLDEVQKIGKEYFTVRAVVAHRELAKGKYEYRVRWEGYEEKDDTWQTPESFSSPKPIADYWDRLANAALRSPHLHAEANAQDANAQYAYVQHDNVHNANARCYAQEANMVPSV</sequence>